<organism evidence="2 3">
    <name type="scientific">Streptomyces monticola</name>
    <dbReference type="NCBI Taxonomy" id="2666263"/>
    <lineage>
        <taxon>Bacteria</taxon>
        <taxon>Bacillati</taxon>
        <taxon>Actinomycetota</taxon>
        <taxon>Actinomycetes</taxon>
        <taxon>Kitasatosporales</taxon>
        <taxon>Streptomycetaceae</taxon>
        <taxon>Streptomyces</taxon>
    </lineage>
</organism>
<gene>
    <name evidence="2" type="ORF">ACFQVC_10810</name>
</gene>
<dbReference type="RefSeq" id="WP_381829400.1">
    <property type="nucleotide sequence ID" value="NZ_JBHTCF010000003.1"/>
</dbReference>
<name>A0ABW2JF90_9ACTN</name>
<protein>
    <submittedName>
        <fullName evidence="2">Uncharacterized protein</fullName>
    </submittedName>
</protein>
<feature type="compositionally biased region" description="Low complexity" evidence="1">
    <location>
        <begin position="117"/>
        <end position="133"/>
    </location>
</feature>
<dbReference type="Proteomes" id="UP001596523">
    <property type="component" value="Unassembled WGS sequence"/>
</dbReference>
<keyword evidence="3" id="KW-1185">Reference proteome</keyword>
<proteinExistence type="predicted"/>
<sequence length="146" mass="15289">MDDGHDGCGTQAREREEVAYVCDQLDYIRTTLERYGSEGPEPLERALGALRTGAPAGERLRALHEALLAAGDAAGLHGQARGPNLSGFDAPVPGTWVLLCPTGRCARYAWPDGQGSPGAPAPASSSAAVSAPPCRISGEPLRRERL</sequence>
<dbReference type="EMBL" id="JBHTCF010000003">
    <property type="protein sequence ID" value="MFC7304706.1"/>
    <property type="molecule type" value="Genomic_DNA"/>
</dbReference>
<evidence type="ECO:0000313" key="3">
    <source>
        <dbReference type="Proteomes" id="UP001596523"/>
    </source>
</evidence>
<comment type="caution">
    <text evidence="2">The sequence shown here is derived from an EMBL/GenBank/DDBJ whole genome shotgun (WGS) entry which is preliminary data.</text>
</comment>
<accession>A0ABW2JF90</accession>
<evidence type="ECO:0000313" key="2">
    <source>
        <dbReference type="EMBL" id="MFC7304706.1"/>
    </source>
</evidence>
<feature type="region of interest" description="Disordered" evidence="1">
    <location>
        <begin position="113"/>
        <end position="146"/>
    </location>
</feature>
<reference evidence="3" key="1">
    <citation type="journal article" date="2019" name="Int. J. Syst. Evol. Microbiol.">
        <title>The Global Catalogue of Microorganisms (GCM) 10K type strain sequencing project: providing services to taxonomists for standard genome sequencing and annotation.</title>
        <authorList>
            <consortium name="The Broad Institute Genomics Platform"/>
            <consortium name="The Broad Institute Genome Sequencing Center for Infectious Disease"/>
            <person name="Wu L."/>
            <person name="Ma J."/>
        </authorList>
    </citation>
    <scope>NUCLEOTIDE SEQUENCE [LARGE SCALE GENOMIC DNA]</scope>
    <source>
        <strain evidence="3">SYNS20</strain>
    </source>
</reference>
<evidence type="ECO:0000256" key="1">
    <source>
        <dbReference type="SAM" id="MobiDB-lite"/>
    </source>
</evidence>